<comment type="caution">
    <text evidence="2">The sequence shown here is derived from an EMBL/GenBank/DDBJ whole genome shotgun (WGS) entry which is preliminary data.</text>
</comment>
<proteinExistence type="predicted"/>
<feature type="compositionally biased region" description="Basic and acidic residues" evidence="1">
    <location>
        <begin position="51"/>
        <end position="60"/>
    </location>
</feature>
<evidence type="ECO:0000313" key="3">
    <source>
        <dbReference type="Proteomes" id="UP000652427"/>
    </source>
</evidence>
<feature type="region of interest" description="Disordered" evidence="1">
    <location>
        <begin position="34"/>
        <end position="62"/>
    </location>
</feature>
<sequence length="130" mass="14284">MGTLNFPEETFVVIATGEQAKTFYVRSGSLEHDGDWAPGNLADEGPSGKSPPERSAKDSMEATFSKQIAERLYAHSHQGAYERLILVADPTTMGEIRPLLHQEVSDKIVLEQAKTLINSPVEDIEKSISQ</sequence>
<accession>A0ABX2N4T1</accession>
<organism evidence="2 3">
    <name type="scientific">Parasphingorhabdus flavimaris</name>
    <dbReference type="NCBI Taxonomy" id="266812"/>
    <lineage>
        <taxon>Bacteria</taxon>
        <taxon>Pseudomonadati</taxon>
        <taxon>Pseudomonadota</taxon>
        <taxon>Alphaproteobacteria</taxon>
        <taxon>Sphingomonadales</taxon>
        <taxon>Sphingomonadaceae</taxon>
        <taxon>Parasphingorhabdus</taxon>
    </lineage>
</organism>
<name>A0ABX2N4T1_9SPHN</name>
<evidence type="ECO:0000313" key="2">
    <source>
        <dbReference type="EMBL" id="NVD28674.1"/>
    </source>
</evidence>
<keyword evidence="3" id="KW-1185">Reference proteome</keyword>
<protein>
    <submittedName>
        <fullName evidence="2">Host attachment protein</fullName>
    </submittedName>
</protein>
<evidence type="ECO:0000256" key="1">
    <source>
        <dbReference type="SAM" id="MobiDB-lite"/>
    </source>
</evidence>
<dbReference type="RefSeq" id="WP_176280089.1">
    <property type="nucleotide sequence ID" value="NZ_JABWMH010000003.1"/>
</dbReference>
<dbReference type="EMBL" id="JABWMH010000003">
    <property type="protein sequence ID" value="NVD28674.1"/>
    <property type="molecule type" value="Genomic_DNA"/>
</dbReference>
<reference evidence="2 3" key="1">
    <citation type="submission" date="2020-06" db="EMBL/GenBank/DDBJ databases">
        <authorList>
            <person name="Kim S.-J."/>
            <person name="Park S.-J."/>
        </authorList>
    </citation>
    <scope>NUCLEOTIDE SEQUENCE [LARGE SCALE GENOMIC DNA]</scope>
    <source>
        <strain evidence="2 3">SW-151</strain>
    </source>
</reference>
<dbReference type="Proteomes" id="UP000652427">
    <property type="component" value="Unassembled WGS sequence"/>
</dbReference>
<dbReference type="Pfam" id="PF18856">
    <property type="entry name" value="baeRF_family12"/>
    <property type="match status" value="1"/>
</dbReference>
<gene>
    <name evidence="2" type="ORF">HUO14_12305</name>
</gene>
<dbReference type="InterPro" id="IPR041374">
    <property type="entry name" value="BaeRF_family12"/>
</dbReference>